<organism evidence="1">
    <name type="scientific">Vibrio alginolyticus</name>
    <dbReference type="NCBI Taxonomy" id="663"/>
    <lineage>
        <taxon>Bacteria</taxon>
        <taxon>Pseudomonadati</taxon>
        <taxon>Pseudomonadota</taxon>
        <taxon>Gammaproteobacteria</taxon>
        <taxon>Vibrionales</taxon>
        <taxon>Vibrionaceae</taxon>
        <taxon>Vibrio</taxon>
    </lineage>
</organism>
<sequence>MPLLRIARKLKSKLSGHNLPSADYVYHLDACFNHVVKGWVYKKSDPAKAVHVAFKQGNHTFCEVMANQTREDLAQAGLPSTNCAFEVAPDLKQNSLTPVLADLYLDGIKINPQPVVFAMDYQVFVDQLTQPPVQS</sequence>
<evidence type="ECO:0000313" key="1">
    <source>
        <dbReference type="EMBL" id="ALF35112.1"/>
    </source>
</evidence>
<proteinExistence type="predicted"/>
<gene>
    <name evidence="1" type="ORF">ICEValHN437_074</name>
</gene>
<reference evidence="1" key="1">
    <citation type="journal article" date="2016" name="BMC Microbiol.">
        <title>Comparative genomic analysis of six new-found integrative conjugative elements (ICEs) in Vibrio alginolyticus.</title>
        <authorList>
            <person name="Luo P."/>
            <person name="He X."/>
            <person name="Wang Y."/>
            <person name="Liu Q."/>
            <person name="Hu C."/>
        </authorList>
    </citation>
    <scope>NUCLEOTIDE SEQUENCE</scope>
    <source>
        <strain evidence="1">HN437</strain>
    </source>
</reference>
<dbReference type="AlphaFoldDB" id="A0A0N7EIK1"/>
<accession>A0A0N7EIK1</accession>
<protein>
    <submittedName>
        <fullName evidence="1">Uncharacterized protein</fullName>
    </submittedName>
</protein>
<name>A0A0N7EIK1_VIBAL</name>
<dbReference type="EMBL" id="KT072771">
    <property type="protein sequence ID" value="ALF35112.1"/>
    <property type="molecule type" value="Genomic_DNA"/>
</dbReference>